<dbReference type="Proteomes" id="UP000286997">
    <property type="component" value="Unassembled WGS sequence"/>
</dbReference>
<keyword evidence="3 4" id="KW-0408">Iron</keyword>
<dbReference type="GO" id="GO:0046872">
    <property type="term" value="F:metal ion binding"/>
    <property type="evidence" value="ECO:0007669"/>
    <property type="project" value="UniProtKB-KW"/>
</dbReference>
<organism evidence="7 8">
    <name type="scientific">Methylobacterium oryzihabitans</name>
    <dbReference type="NCBI Taxonomy" id="2499852"/>
    <lineage>
        <taxon>Bacteria</taxon>
        <taxon>Pseudomonadati</taxon>
        <taxon>Pseudomonadota</taxon>
        <taxon>Alphaproteobacteria</taxon>
        <taxon>Hyphomicrobiales</taxon>
        <taxon>Methylobacteriaceae</taxon>
        <taxon>Methylobacterium</taxon>
    </lineage>
</organism>
<keyword evidence="1 4" id="KW-0349">Heme</keyword>
<evidence type="ECO:0000256" key="4">
    <source>
        <dbReference type="PROSITE-ProRule" id="PRU00433"/>
    </source>
</evidence>
<dbReference type="SUPFAM" id="SSF46626">
    <property type="entry name" value="Cytochrome c"/>
    <property type="match status" value="1"/>
</dbReference>
<dbReference type="GO" id="GO:0020037">
    <property type="term" value="F:heme binding"/>
    <property type="evidence" value="ECO:0007669"/>
    <property type="project" value="InterPro"/>
</dbReference>
<evidence type="ECO:0000256" key="3">
    <source>
        <dbReference type="ARBA" id="ARBA00023004"/>
    </source>
</evidence>
<evidence type="ECO:0000259" key="6">
    <source>
        <dbReference type="PROSITE" id="PS51007"/>
    </source>
</evidence>
<feature type="chain" id="PRO_5019368115" evidence="5">
    <location>
        <begin position="21"/>
        <end position="172"/>
    </location>
</feature>
<dbReference type="InterPro" id="IPR009056">
    <property type="entry name" value="Cyt_c-like_dom"/>
</dbReference>
<proteinExistence type="predicted"/>
<dbReference type="Pfam" id="PF13442">
    <property type="entry name" value="Cytochrome_CBB3"/>
    <property type="match status" value="1"/>
</dbReference>
<name>A0A437NUU6_9HYPH</name>
<reference evidence="7 8" key="1">
    <citation type="submission" date="2019-01" db="EMBL/GenBank/DDBJ databases">
        <authorList>
            <person name="Chen W.-M."/>
        </authorList>
    </citation>
    <scope>NUCLEOTIDE SEQUENCE [LARGE SCALE GENOMIC DNA]</scope>
    <source>
        <strain evidence="7 8">TER-1</strain>
    </source>
</reference>
<dbReference type="OrthoDB" id="7949143at2"/>
<protein>
    <submittedName>
        <fullName evidence="7">C-type cytochrome</fullName>
    </submittedName>
</protein>
<dbReference type="PROSITE" id="PS51007">
    <property type="entry name" value="CYTC"/>
    <property type="match status" value="1"/>
</dbReference>
<dbReference type="GO" id="GO:0009055">
    <property type="term" value="F:electron transfer activity"/>
    <property type="evidence" value="ECO:0007669"/>
    <property type="project" value="InterPro"/>
</dbReference>
<evidence type="ECO:0000256" key="2">
    <source>
        <dbReference type="ARBA" id="ARBA00022723"/>
    </source>
</evidence>
<dbReference type="Gene3D" id="1.10.760.10">
    <property type="entry name" value="Cytochrome c-like domain"/>
    <property type="match status" value="1"/>
</dbReference>
<keyword evidence="2 4" id="KW-0479">Metal-binding</keyword>
<keyword evidence="5" id="KW-0732">Signal</keyword>
<evidence type="ECO:0000256" key="1">
    <source>
        <dbReference type="ARBA" id="ARBA00022617"/>
    </source>
</evidence>
<dbReference type="RefSeq" id="WP_127733793.1">
    <property type="nucleotide sequence ID" value="NZ_SACP01000041.1"/>
</dbReference>
<sequence>MLKVTLPALAVGLISAVAAAQQPPRPDPGLAVYKKANCVGCHKWHGGGGGGYGGDALSLRHTQLTREQIIETVNCGRPGTGMPFHLRGAYDATKCYDSLRAEMGAQMPPEGTAFLRQSEVEAVATYVAESLKGKGEPTLADCTAFFGDTSRACDLYRKETRDGTPAPQQTTH</sequence>
<evidence type="ECO:0000256" key="5">
    <source>
        <dbReference type="SAM" id="SignalP"/>
    </source>
</evidence>
<evidence type="ECO:0000313" key="7">
    <source>
        <dbReference type="EMBL" id="RVU13819.1"/>
    </source>
</evidence>
<feature type="domain" description="Cytochrome c" evidence="6">
    <location>
        <begin position="24"/>
        <end position="131"/>
    </location>
</feature>
<keyword evidence="8" id="KW-1185">Reference proteome</keyword>
<feature type="signal peptide" evidence="5">
    <location>
        <begin position="1"/>
        <end position="20"/>
    </location>
</feature>
<dbReference type="InterPro" id="IPR036909">
    <property type="entry name" value="Cyt_c-like_dom_sf"/>
</dbReference>
<evidence type="ECO:0000313" key="8">
    <source>
        <dbReference type="Proteomes" id="UP000286997"/>
    </source>
</evidence>
<accession>A0A437NUU6</accession>
<comment type="caution">
    <text evidence="7">The sequence shown here is derived from an EMBL/GenBank/DDBJ whole genome shotgun (WGS) entry which is preliminary data.</text>
</comment>
<dbReference type="AlphaFoldDB" id="A0A437NUU6"/>
<gene>
    <name evidence="7" type="ORF">EOE48_26030</name>
</gene>
<dbReference type="EMBL" id="SACP01000041">
    <property type="protein sequence ID" value="RVU13819.1"/>
    <property type="molecule type" value="Genomic_DNA"/>
</dbReference>